<evidence type="ECO:0000256" key="7">
    <source>
        <dbReference type="ARBA" id="ARBA00024369"/>
    </source>
</evidence>
<dbReference type="CDD" id="cd08330">
    <property type="entry name" value="CARD_ASC_NALP1"/>
    <property type="match status" value="1"/>
</dbReference>
<proteinExistence type="predicted"/>
<evidence type="ECO:0000256" key="8">
    <source>
        <dbReference type="ARBA" id="ARBA00029394"/>
    </source>
</evidence>
<dbReference type="EMBL" id="JBBHLL010000363">
    <property type="protein sequence ID" value="KAK7804805.1"/>
    <property type="molecule type" value="Genomic_DNA"/>
</dbReference>
<feature type="domain" description="CARD" evidence="9">
    <location>
        <begin position="1"/>
        <end position="75"/>
    </location>
</feature>
<evidence type="ECO:0000259" key="9">
    <source>
        <dbReference type="PROSITE" id="PS50209"/>
    </source>
</evidence>
<organism evidence="10 11">
    <name type="scientific">Myodes glareolus</name>
    <name type="common">Bank vole</name>
    <name type="synonym">Clethrionomys glareolus</name>
    <dbReference type="NCBI Taxonomy" id="447135"/>
    <lineage>
        <taxon>Eukaryota</taxon>
        <taxon>Metazoa</taxon>
        <taxon>Chordata</taxon>
        <taxon>Craniata</taxon>
        <taxon>Vertebrata</taxon>
        <taxon>Euteleostomi</taxon>
        <taxon>Mammalia</taxon>
        <taxon>Eutheria</taxon>
        <taxon>Euarchontoglires</taxon>
        <taxon>Glires</taxon>
        <taxon>Rodentia</taxon>
        <taxon>Myomorpha</taxon>
        <taxon>Muroidea</taxon>
        <taxon>Cricetidae</taxon>
        <taxon>Arvicolinae</taxon>
        <taxon>Myodes</taxon>
    </lineage>
</organism>
<dbReference type="GO" id="GO:0061702">
    <property type="term" value="C:canonical inflammasome complex"/>
    <property type="evidence" value="ECO:0007669"/>
    <property type="project" value="TreeGrafter"/>
</dbReference>
<dbReference type="GO" id="GO:0045087">
    <property type="term" value="P:innate immune response"/>
    <property type="evidence" value="ECO:0007669"/>
    <property type="project" value="UniProtKB-KW"/>
</dbReference>
<keyword evidence="5" id="KW-0395">Inflammatory response</keyword>
<evidence type="ECO:0000256" key="1">
    <source>
        <dbReference type="ARBA" id="ARBA00004514"/>
    </source>
</evidence>
<keyword evidence="3" id="KW-0399">Innate immunity</keyword>
<dbReference type="AlphaFoldDB" id="A0AAW0HS71"/>
<dbReference type="Gene3D" id="1.10.533.10">
    <property type="entry name" value="Death Domain, Fas"/>
    <property type="match status" value="1"/>
</dbReference>
<evidence type="ECO:0000256" key="4">
    <source>
        <dbReference type="ARBA" id="ARBA00022859"/>
    </source>
</evidence>
<evidence type="ECO:0000313" key="11">
    <source>
        <dbReference type="Proteomes" id="UP001488838"/>
    </source>
</evidence>
<protein>
    <recommendedName>
        <fullName evidence="9">CARD domain-containing protein</fullName>
    </recommendedName>
</protein>
<keyword evidence="4" id="KW-0391">Immunity</keyword>
<evidence type="ECO:0000313" key="10">
    <source>
        <dbReference type="EMBL" id="KAK7804805.1"/>
    </source>
</evidence>
<comment type="subcellular location">
    <subcellularLocation>
        <location evidence="1">Cytoplasm</location>
        <location evidence="1">Cytosol</location>
    </subcellularLocation>
</comment>
<evidence type="ECO:0000256" key="3">
    <source>
        <dbReference type="ARBA" id="ARBA00022588"/>
    </source>
</evidence>
<sequence>MMPAVHKVDPLLDKLHGLVLREEEYEAVRAEVTNQDKMRKLFSLSRSWTRTCKDQVYRALKETHPHLIMDLFEKSGGISEG</sequence>
<gene>
    <name evidence="10" type="ORF">U0070_023071</name>
</gene>
<dbReference type="PROSITE" id="PS50209">
    <property type="entry name" value="CARD"/>
    <property type="match status" value="1"/>
</dbReference>
<evidence type="ECO:0000256" key="5">
    <source>
        <dbReference type="ARBA" id="ARBA00023198"/>
    </source>
</evidence>
<dbReference type="Proteomes" id="UP001488838">
    <property type="component" value="Unassembled WGS sequence"/>
</dbReference>
<dbReference type="SUPFAM" id="SSF47986">
    <property type="entry name" value="DEATH domain"/>
    <property type="match status" value="1"/>
</dbReference>
<name>A0AAW0HS71_MYOGA</name>
<dbReference type="Pfam" id="PF00619">
    <property type="entry name" value="CARD"/>
    <property type="match status" value="1"/>
</dbReference>
<dbReference type="InterPro" id="IPR051249">
    <property type="entry name" value="NLRP_Inflammasome"/>
</dbReference>
<evidence type="ECO:0000256" key="6">
    <source>
        <dbReference type="ARBA" id="ARBA00024315"/>
    </source>
</evidence>
<comment type="function">
    <text evidence="8">Constitutes the precursor of the Nlrp1a inflammasome, which mediates autoproteolytic processing within the FIIND domain to generate the N-terminal and C-terminal parts, which are associated non-covalently in absence of pathogens and other damage-associated signals.</text>
</comment>
<dbReference type="GO" id="GO:0006954">
    <property type="term" value="P:inflammatory response"/>
    <property type="evidence" value="ECO:0007669"/>
    <property type="project" value="UniProtKB-KW"/>
</dbReference>
<dbReference type="InterPro" id="IPR033516">
    <property type="entry name" value="CARD8/ASC/NALP1_CARD"/>
</dbReference>
<dbReference type="InterPro" id="IPR001315">
    <property type="entry name" value="CARD"/>
</dbReference>
<dbReference type="InterPro" id="IPR011029">
    <property type="entry name" value="DEATH-like_dom_sf"/>
</dbReference>
<keyword evidence="2" id="KW-0963">Cytoplasm</keyword>
<evidence type="ECO:0000256" key="2">
    <source>
        <dbReference type="ARBA" id="ARBA00022490"/>
    </source>
</evidence>
<keyword evidence="11" id="KW-1185">Reference proteome</keyword>
<dbReference type="PANTHER" id="PTHR46985:SF3">
    <property type="entry name" value="NACHT, LRR AND PYD DOMAINS-CONTAINING PROTEIN 1"/>
    <property type="match status" value="1"/>
</dbReference>
<comment type="function">
    <text evidence="6">Constitutes the active part of the Nlrp1a inflammasome. In absence of pathogens and other damage-associated signals, interacts with the N-terminal part of Nlrp1a (NACHT, LRR and PYD domains-containing protein 1a, N-terminus), preventing activation of the Nlrp1a inflammasome. In response to pathogen-associated signals, the N-terminal part of Nlrp1a is degraded by the proteasome, releasing this form, which polymerizes to form the Nlrp1a inflammasome complex: the Nlrp1a inflammasome complex then directly recruits pro-caspase-1 (proCASP1) and promotes caspase-1 (CASP1) activation, leading to gasdermin-D (GSDMD) cleavage and subsequent pyroptosis.</text>
</comment>
<dbReference type="GO" id="GO:0042981">
    <property type="term" value="P:regulation of apoptotic process"/>
    <property type="evidence" value="ECO:0007669"/>
    <property type="project" value="InterPro"/>
</dbReference>
<dbReference type="FunFam" id="1.10.533.10:FF:000013">
    <property type="entry name" value="Apoptosis-associated speck-like protein containing a CARD"/>
    <property type="match status" value="1"/>
</dbReference>
<comment type="caution">
    <text evidence="10">The sequence shown here is derived from an EMBL/GenBank/DDBJ whole genome shotgun (WGS) entry which is preliminary data.</text>
</comment>
<reference evidence="10 11" key="1">
    <citation type="journal article" date="2023" name="bioRxiv">
        <title>Conserved and derived expression patterns and positive selection on dental genes reveal complex evolutionary context of ever-growing rodent molars.</title>
        <authorList>
            <person name="Calamari Z.T."/>
            <person name="Song A."/>
            <person name="Cohen E."/>
            <person name="Akter M."/>
            <person name="Roy R.D."/>
            <person name="Hallikas O."/>
            <person name="Christensen M.M."/>
            <person name="Li P."/>
            <person name="Marangoni P."/>
            <person name="Jernvall J."/>
            <person name="Klein O.D."/>
        </authorList>
    </citation>
    <scope>NUCLEOTIDE SEQUENCE [LARGE SCALE GENOMIC DNA]</scope>
    <source>
        <strain evidence="10">V071</strain>
    </source>
</reference>
<comment type="subunit">
    <text evidence="7">Interacts with the C-terminal part of Nlrp1a (NACHT, LRR and PYD domains-containing protein 1a, C-terminus) in absence of pathogens and other damage-associated signals.</text>
</comment>
<accession>A0AAW0HS71</accession>
<dbReference type="PANTHER" id="PTHR46985">
    <property type="entry name" value="NACHT, LRR AND PYD DOMAINS-CONTAINING PROTEIN 1"/>
    <property type="match status" value="1"/>
</dbReference>